<name>A0A6J6K917_9ZZZZ</name>
<evidence type="ECO:0000256" key="1">
    <source>
        <dbReference type="ARBA" id="ARBA00009183"/>
    </source>
</evidence>
<dbReference type="Gene3D" id="3.50.50.60">
    <property type="entry name" value="FAD/NAD(P)-binding domain"/>
    <property type="match status" value="1"/>
</dbReference>
<dbReference type="GO" id="GO:0050660">
    <property type="term" value="F:flavin adenine dinucleotide binding"/>
    <property type="evidence" value="ECO:0007669"/>
    <property type="project" value="InterPro"/>
</dbReference>
<dbReference type="PIRSF" id="PIRSF000332">
    <property type="entry name" value="FMO"/>
    <property type="match status" value="1"/>
</dbReference>
<dbReference type="InterPro" id="IPR050346">
    <property type="entry name" value="FMO-like"/>
</dbReference>
<keyword evidence="3" id="KW-0274">FAD</keyword>
<dbReference type="GO" id="GO:0004499">
    <property type="term" value="F:N,N-dimethylaniline monooxygenase activity"/>
    <property type="evidence" value="ECO:0007669"/>
    <property type="project" value="InterPro"/>
</dbReference>
<evidence type="ECO:0000313" key="7">
    <source>
        <dbReference type="EMBL" id="CAB4645458.1"/>
    </source>
</evidence>
<evidence type="ECO:0000256" key="3">
    <source>
        <dbReference type="ARBA" id="ARBA00022827"/>
    </source>
</evidence>
<evidence type="ECO:0000256" key="5">
    <source>
        <dbReference type="ARBA" id="ARBA00023002"/>
    </source>
</evidence>
<dbReference type="SUPFAM" id="SSF51905">
    <property type="entry name" value="FAD/NAD(P)-binding domain"/>
    <property type="match status" value="2"/>
</dbReference>
<protein>
    <submittedName>
        <fullName evidence="7">Unannotated protein</fullName>
    </submittedName>
</protein>
<dbReference type="EMBL" id="CAEZWD010000027">
    <property type="protein sequence ID" value="CAB4645458.1"/>
    <property type="molecule type" value="Genomic_DNA"/>
</dbReference>
<dbReference type="PANTHER" id="PTHR23023">
    <property type="entry name" value="DIMETHYLANILINE MONOOXYGENASE"/>
    <property type="match status" value="1"/>
</dbReference>
<evidence type="ECO:0000313" key="6">
    <source>
        <dbReference type="EMBL" id="CAB4644273.1"/>
    </source>
</evidence>
<gene>
    <name evidence="7" type="ORF">UFOPK2171_00363</name>
    <name evidence="6" type="ORF">UFOPK2237_00114</name>
</gene>
<accession>A0A6J6K917</accession>
<keyword evidence="5" id="KW-0560">Oxidoreductase</keyword>
<reference evidence="7" key="1">
    <citation type="submission" date="2020-05" db="EMBL/GenBank/DDBJ databases">
        <authorList>
            <person name="Chiriac C."/>
            <person name="Salcher M."/>
            <person name="Ghai R."/>
            <person name="Kavagutti S V."/>
        </authorList>
    </citation>
    <scope>NUCLEOTIDE SEQUENCE</scope>
</reference>
<evidence type="ECO:0000256" key="2">
    <source>
        <dbReference type="ARBA" id="ARBA00022630"/>
    </source>
</evidence>
<keyword evidence="4" id="KW-0521">NADP</keyword>
<dbReference type="GO" id="GO:0050661">
    <property type="term" value="F:NADP binding"/>
    <property type="evidence" value="ECO:0007669"/>
    <property type="project" value="InterPro"/>
</dbReference>
<evidence type="ECO:0000256" key="4">
    <source>
        <dbReference type="ARBA" id="ARBA00022857"/>
    </source>
</evidence>
<dbReference type="Pfam" id="PF00743">
    <property type="entry name" value="FMO-like"/>
    <property type="match status" value="1"/>
</dbReference>
<dbReference type="PRINTS" id="PR00370">
    <property type="entry name" value="FMOXYGENASE"/>
</dbReference>
<proteinExistence type="inferred from homology"/>
<dbReference type="InterPro" id="IPR020946">
    <property type="entry name" value="Flavin_mOase-like"/>
</dbReference>
<dbReference type="InterPro" id="IPR036188">
    <property type="entry name" value="FAD/NAD-bd_sf"/>
</dbReference>
<comment type="similarity">
    <text evidence="1">Belongs to the FMO family.</text>
</comment>
<dbReference type="EMBL" id="CAEZWI010000006">
    <property type="protein sequence ID" value="CAB4644273.1"/>
    <property type="molecule type" value="Genomic_DNA"/>
</dbReference>
<sequence>MSKYCVIGAGPAGLASMKTLVDAGLEFDCFERTQAVGGHWNTDYEALHLITSSKVTGYEGHPMPEDWPIFPSRKLMLQYFEDFAAEFDLKKYVTFGVSVDRIEPLPTDGPTGSAGWNVTTSDGKTNTYDGVFVANGHLWDEKRPEFPGEFTGKTIHSGSYTNTKDIDGTRVLVIGSGNSGCDLAVDAAQNLLETDIVIRRGHFFQPKTFFGVPRAELGWMQEFTFEEQDLIARLMIRLSVGTHENYPGMPAPDHRTLADGPPVVNQLLLYWIHHGRISVKPGIERFEGKTVHFSDGTSKEYDTILYATGFHASLPFLSEEYIERQEGVPLRVGAAIVPIGLEKLYLIGMIGARGPQPPIYLIQAKIALEMVRLHEQAGGYRSIAGPLEKLQEKEWRIDILRPIWLDQVEHTKTALSIMAEVQKETISS</sequence>
<dbReference type="AlphaFoldDB" id="A0A6J6K917"/>
<keyword evidence="2" id="KW-0285">Flavoprotein</keyword>
<organism evidence="7">
    <name type="scientific">freshwater metagenome</name>
    <dbReference type="NCBI Taxonomy" id="449393"/>
    <lineage>
        <taxon>unclassified sequences</taxon>
        <taxon>metagenomes</taxon>
        <taxon>ecological metagenomes</taxon>
    </lineage>
</organism>
<dbReference type="InterPro" id="IPR000960">
    <property type="entry name" value="Flavin_mOase"/>
</dbReference>